<dbReference type="EMBL" id="CATNWA010002811">
    <property type="protein sequence ID" value="CAI9543811.1"/>
    <property type="molecule type" value="Genomic_DNA"/>
</dbReference>
<keyword evidence="2" id="KW-1185">Reference proteome</keyword>
<proteinExistence type="predicted"/>
<sequence>MTVMGMYRRGVRRYDSDGMYRRGVRRYDPFQGGVSQEGGTWWEIGLNVLPRRGNTGAILRTIKRPAMRRKP</sequence>
<name>A0ABN9B8J5_9NEOB</name>
<protein>
    <submittedName>
        <fullName evidence="1">Uncharacterized protein</fullName>
    </submittedName>
</protein>
<reference evidence="1" key="1">
    <citation type="submission" date="2023-05" db="EMBL/GenBank/DDBJ databases">
        <authorList>
            <person name="Stuckert A."/>
        </authorList>
    </citation>
    <scope>NUCLEOTIDE SEQUENCE</scope>
</reference>
<evidence type="ECO:0000313" key="1">
    <source>
        <dbReference type="EMBL" id="CAI9543811.1"/>
    </source>
</evidence>
<dbReference type="Proteomes" id="UP001162483">
    <property type="component" value="Unassembled WGS sequence"/>
</dbReference>
<gene>
    <name evidence="1" type="ORF">SPARVUS_LOCUS2374580</name>
</gene>
<organism evidence="1 2">
    <name type="scientific">Staurois parvus</name>
    <dbReference type="NCBI Taxonomy" id="386267"/>
    <lineage>
        <taxon>Eukaryota</taxon>
        <taxon>Metazoa</taxon>
        <taxon>Chordata</taxon>
        <taxon>Craniata</taxon>
        <taxon>Vertebrata</taxon>
        <taxon>Euteleostomi</taxon>
        <taxon>Amphibia</taxon>
        <taxon>Batrachia</taxon>
        <taxon>Anura</taxon>
        <taxon>Neobatrachia</taxon>
        <taxon>Ranoidea</taxon>
        <taxon>Ranidae</taxon>
        <taxon>Staurois</taxon>
    </lineage>
</organism>
<evidence type="ECO:0000313" key="2">
    <source>
        <dbReference type="Proteomes" id="UP001162483"/>
    </source>
</evidence>
<accession>A0ABN9B8J5</accession>
<comment type="caution">
    <text evidence="1">The sequence shown here is derived from an EMBL/GenBank/DDBJ whole genome shotgun (WGS) entry which is preliminary data.</text>
</comment>
<feature type="non-terminal residue" evidence="1">
    <location>
        <position position="71"/>
    </location>
</feature>